<proteinExistence type="predicted"/>
<dbReference type="Proteomes" id="UP000008068">
    <property type="component" value="Unassembled WGS sequence"/>
</dbReference>
<accession>G0MU84</accession>
<gene>
    <name evidence="1" type="ORF">CAEBREN_19437</name>
</gene>
<dbReference type="InParanoid" id="G0MU84"/>
<sequence>MYLNSKFNFGALPVTAGRMLWRQSELIDLFILVTTSDDTGWFSNNVFRIPRKFSIECVSQYVRHMDHWLFRATFPDGRIFSWYIYYFSAKVDDGRLLLKVGDQKMWTKMKEDENGKSLHSWLVDYQTGLFKIIEFMEKLFRSPLTEIKLNNCCYRQFPELQQWEKLNKVKTLILNEFSDYSFLEELVIERNKRNLRTIVVFHQDYGILSSPLSCLTIPELESIDCSALNLHLPFLQHLPFTKIFEYLESLFSRDFEYIIALLPAFPRKQLSLFKKALKLDDCWGLDTKYAPKPGMELIGRRFRKFTLKMEDGTCLVFFFFSPYENLLYNYADPPHVYNRITVQRWFRKPQDEVALPWPFR</sequence>
<evidence type="ECO:0008006" key="3">
    <source>
        <dbReference type="Google" id="ProtNLM"/>
    </source>
</evidence>
<evidence type="ECO:0000313" key="2">
    <source>
        <dbReference type="Proteomes" id="UP000008068"/>
    </source>
</evidence>
<protein>
    <recommendedName>
        <fullName evidence="3">DUF38 domain-containing protein</fullName>
    </recommendedName>
</protein>
<dbReference type="AlphaFoldDB" id="G0MU84"/>
<keyword evidence="2" id="KW-1185">Reference proteome</keyword>
<reference evidence="2" key="1">
    <citation type="submission" date="2011-07" db="EMBL/GenBank/DDBJ databases">
        <authorList>
            <consortium name="Caenorhabditis brenneri Sequencing and Analysis Consortium"/>
            <person name="Wilson R.K."/>
        </authorList>
    </citation>
    <scope>NUCLEOTIDE SEQUENCE [LARGE SCALE GENOMIC DNA]</scope>
    <source>
        <strain evidence="2">PB2801</strain>
    </source>
</reference>
<dbReference type="OMA" id="MMLEEND"/>
<name>G0MU84_CAEBE</name>
<dbReference type="HOGENOM" id="CLU_769935_0_0_1"/>
<dbReference type="EMBL" id="GL379812">
    <property type="protein sequence ID" value="EGT44051.1"/>
    <property type="molecule type" value="Genomic_DNA"/>
</dbReference>
<organism evidence="2">
    <name type="scientific">Caenorhabditis brenneri</name>
    <name type="common">Nematode worm</name>
    <dbReference type="NCBI Taxonomy" id="135651"/>
    <lineage>
        <taxon>Eukaryota</taxon>
        <taxon>Metazoa</taxon>
        <taxon>Ecdysozoa</taxon>
        <taxon>Nematoda</taxon>
        <taxon>Chromadorea</taxon>
        <taxon>Rhabditida</taxon>
        <taxon>Rhabditina</taxon>
        <taxon>Rhabditomorpha</taxon>
        <taxon>Rhabditoidea</taxon>
        <taxon>Rhabditidae</taxon>
        <taxon>Peloderinae</taxon>
        <taxon>Caenorhabditis</taxon>
    </lineage>
</organism>
<evidence type="ECO:0000313" key="1">
    <source>
        <dbReference type="EMBL" id="EGT44051.1"/>
    </source>
</evidence>
<dbReference type="eggNOG" id="ENOG502TJAC">
    <property type="taxonomic scope" value="Eukaryota"/>
</dbReference>